<reference evidence="1" key="2">
    <citation type="submission" date="2024-10" db="UniProtKB">
        <authorList>
            <consortium name="EnsemblProtists"/>
        </authorList>
    </citation>
    <scope>IDENTIFICATION</scope>
</reference>
<proteinExistence type="predicted"/>
<name>A0A0D3JMA2_EMIH1</name>
<dbReference type="HOGENOM" id="CLU_469797_0_0_1"/>
<dbReference type="KEGG" id="ehx:EMIHUDRAFT_435417"/>
<evidence type="ECO:0000313" key="1">
    <source>
        <dbReference type="EnsemblProtists" id="EOD24637"/>
    </source>
</evidence>
<dbReference type="RefSeq" id="XP_005777066.1">
    <property type="nucleotide sequence ID" value="XM_005777009.1"/>
</dbReference>
<evidence type="ECO:0000313" key="2">
    <source>
        <dbReference type="Proteomes" id="UP000013827"/>
    </source>
</evidence>
<reference evidence="2" key="1">
    <citation type="journal article" date="2013" name="Nature">
        <title>Pan genome of the phytoplankton Emiliania underpins its global distribution.</title>
        <authorList>
            <person name="Read B.A."/>
            <person name="Kegel J."/>
            <person name="Klute M.J."/>
            <person name="Kuo A."/>
            <person name="Lefebvre S.C."/>
            <person name="Maumus F."/>
            <person name="Mayer C."/>
            <person name="Miller J."/>
            <person name="Monier A."/>
            <person name="Salamov A."/>
            <person name="Young J."/>
            <person name="Aguilar M."/>
            <person name="Claverie J.M."/>
            <person name="Frickenhaus S."/>
            <person name="Gonzalez K."/>
            <person name="Herman E.K."/>
            <person name="Lin Y.C."/>
            <person name="Napier J."/>
            <person name="Ogata H."/>
            <person name="Sarno A.F."/>
            <person name="Shmutz J."/>
            <person name="Schroeder D."/>
            <person name="de Vargas C."/>
            <person name="Verret F."/>
            <person name="von Dassow P."/>
            <person name="Valentin K."/>
            <person name="Van de Peer Y."/>
            <person name="Wheeler G."/>
            <person name="Dacks J.B."/>
            <person name="Delwiche C.F."/>
            <person name="Dyhrman S.T."/>
            <person name="Glockner G."/>
            <person name="John U."/>
            <person name="Richards T."/>
            <person name="Worden A.Z."/>
            <person name="Zhang X."/>
            <person name="Grigoriev I.V."/>
            <person name="Allen A.E."/>
            <person name="Bidle K."/>
            <person name="Borodovsky M."/>
            <person name="Bowler C."/>
            <person name="Brownlee C."/>
            <person name="Cock J.M."/>
            <person name="Elias M."/>
            <person name="Gladyshev V.N."/>
            <person name="Groth M."/>
            <person name="Guda C."/>
            <person name="Hadaegh A."/>
            <person name="Iglesias-Rodriguez M.D."/>
            <person name="Jenkins J."/>
            <person name="Jones B.M."/>
            <person name="Lawson T."/>
            <person name="Leese F."/>
            <person name="Lindquist E."/>
            <person name="Lobanov A."/>
            <person name="Lomsadze A."/>
            <person name="Malik S.B."/>
            <person name="Marsh M.E."/>
            <person name="Mackinder L."/>
            <person name="Mock T."/>
            <person name="Mueller-Roeber B."/>
            <person name="Pagarete A."/>
            <person name="Parker M."/>
            <person name="Probert I."/>
            <person name="Quesneville H."/>
            <person name="Raines C."/>
            <person name="Rensing S.A."/>
            <person name="Riano-Pachon D.M."/>
            <person name="Richier S."/>
            <person name="Rokitta S."/>
            <person name="Shiraiwa Y."/>
            <person name="Soanes D.M."/>
            <person name="van der Giezen M."/>
            <person name="Wahlund T.M."/>
            <person name="Williams B."/>
            <person name="Wilson W."/>
            <person name="Wolfe G."/>
            <person name="Wurch L.L."/>
        </authorList>
    </citation>
    <scope>NUCLEOTIDE SEQUENCE</scope>
</reference>
<dbReference type="PaxDb" id="2903-EOD24637"/>
<dbReference type="STRING" id="2903.R1CPS4"/>
<organism evidence="1 2">
    <name type="scientific">Emiliania huxleyi (strain CCMP1516)</name>
    <dbReference type="NCBI Taxonomy" id="280463"/>
    <lineage>
        <taxon>Eukaryota</taxon>
        <taxon>Haptista</taxon>
        <taxon>Haptophyta</taxon>
        <taxon>Prymnesiophyceae</taxon>
        <taxon>Isochrysidales</taxon>
        <taxon>Noelaerhabdaceae</taxon>
        <taxon>Emiliania</taxon>
    </lineage>
</organism>
<dbReference type="AlphaFoldDB" id="A0A0D3JMA2"/>
<sequence>MLRRRFASHLVDFYLADESPCVGLPAHLDEGRAAPRRARMGDKCTLPQLEHMVALLSLLARAAHRHEPVARTPLSLEGRLLHMAADEYQLLGHGALLRRLLKDGLHVAAICDLCEHLCYESRDATETALHVILSGIDTMDNEQLGPYLTTFCHVVDLADSLAAWRIDWALQRLLHVISNNMRYKQATISCMRALLSLCVLSSRPRRWMLHQRALWVKEWLLSGLSSQVRCTAEHFIKAILAAESQPSAAAAGAAAAGDTAVGAALPPPPAGLAAETGAAADFGLTGDAMATEVVTEMAVEPSGAAPELAVAEGGAGACSPALLSMYEHLVSHVVLRELRELPAAAAAGAQASKHPDDVPPPRLAPYFRLCAWCARRGAVSPSLRVEELQDLYALQDGHRFECDETKREMLSFWHAATRASFACVARAPPLVAPPPQALSAAFHRLLDSFVSLRPNERFLEYNRAFLPSFYGLLREMLDCPGGDDCLRVLVPHRNWEWAIKYVIVDTAEYVQLLQTPDQEPDPFAHTLRSLLRSSAGVNADWRLRTLGVALSSNKLLTNRANVLPLLVICMAGEEEVATACE</sequence>
<dbReference type="GeneID" id="17270184"/>
<dbReference type="EnsemblProtists" id="EOD24637">
    <property type="protein sequence ID" value="EOD24637"/>
    <property type="gene ID" value="EMIHUDRAFT_435417"/>
</dbReference>
<accession>A0A0D3JMA2</accession>
<keyword evidence="2" id="KW-1185">Reference proteome</keyword>
<dbReference type="Proteomes" id="UP000013827">
    <property type="component" value="Unassembled WGS sequence"/>
</dbReference>
<protein>
    <submittedName>
        <fullName evidence="1">Uncharacterized protein</fullName>
    </submittedName>
</protein>